<evidence type="ECO:0000256" key="8">
    <source>
        <dbReference type="ARBA" id="ARBA00022898"/>
    </source>
</evidence>
<dbReference type="PANTHER" id="PTHR11680:SF35">
    <property type="entry name" value="SERINE HYDROXYMETHYLTRANSFERASE 1"/>
    <property type="match status" value="1"/>
</dbReference>
<evidence type="ECO:0000313" key="13">
    <source>
        <dbReference type="EMBL" id="MBJ7610398.1"/>
    </source>
</evidence>
<comment type="pathway">
    <text evidence="10">Amino-acid biosynthesis; glycine biosynthesis; glycine from L-serine: step 1/1.</text>
</comment>
<dbReference type="InterPro" id="IPR015422">
    <property type="entry name" value="PyrdxlP-dep_Trfase_small"/>
</dbReference>
<feature type="binding site" evidence="10">
    <location>
        <position position="134"/>
    </location>
    <ligand>
        <name>(6S)-5,6,7,8-tetrahydrofolate</name>
        <dbReference type="ChEBI" id="CHEBI:57453"/>
    </ligand>
</feature>
<comment type="cofactor">
    <cofactor evidence="1 10 11">
        <name>pyridoxal 5'-phosphate</name>
        <dbReference type="ChEBI" id="CHEBI:597326"/>
    </cofactor>
</comment>
<evidence type="ECO:0000256" key="1">
    <source>
        <dbReference type="ARBA" id="ARBA00001933"/>
    </source>
</evidence>
<dbReference type="CDD" id="cd00378">
    <property type="entry name" value="SHMT"/>
    <property type="match status" value="1"/>
</dbReference>
<keyword evidence="10" id="KW-0028">Amino-acid biosynthesis</keyword>
<dbReference type="HAMAP" id="MF_00051">
    <property type="entry name" value="SHMT"/>
    <property type="match status" value="1"/>
</dbReference>
<dbReference type="GO" id="GO:0035999">
    <property type="term" value="P:tetrahydrofolate interconversion"/>
    <property type="evidence" value="ECO:0007669"/>
    <property type="project" value="UniProtKB-UniRule"/>
</dbReference>
<dbReference type="Pfam" id="PF00464">
    <property type="entry name" value="SHMT"/>
    <property type="match status" value="1"/>
</dbReference>
<evidence type="ECO:0000256" key="9">
    <source>
        <dbReference type="ARBA" id="ARBA00054606"/>
    </source>
</evidence>
<dbReference type="Gene3D" id="3.90.1150.10">
    <property type="entry name" value="Aspartate Aminotransferase, domain 1"/>
    <property type="match status" value="1"/>
</dbReference>
<organism evidence="13 14">
    <name type="scientific">Candidatus Amunia macphersoniae</name>
    <dbReference type="NCBI Taxonomy" id="3127014"/>
    <lineage>
        <taxon>Bacteria</taxon>
        <taxon>Bacillati</taxon>
        <taxon>Candidatus Dormiibacterota</taxon>
        <taxon>Candidatus Dormibacteria</taxon>
        <taxon>Candidatus Aeolococcales</taxon>
        <taxon>Candidatus Aeolococcaceae</taxon>
        <taxon>Candidatus Amunia</taxon>
    </lineage>
</organism>
<evidence type="ECO:0000256" key="5">
    <source>
        <dbReference type="ARBA" id="ARBA00022490"/>
    </source>
</evidence>
<comment type="subcellular location">
    <subcellularLocation>
        <location evidence="2 10">Cytoplasm</location>
    </subcellularLocation>
</comment>
<dbReference type="InterPro" id="IPR001085">
    <property type="entry name" value="Ser_HO-MeTrfase"/>
</dbReference>
<comment type="caution">
    <text evidence="10">Lacks conserved residue(s) required for the propagation of feature annotation.</text>
</comment>
<evidence type="ECO:0000256" key="3">
    <source>
        <dbReference type="ARBA" id="ARBA00006376"/>
    </source>
</evidence>
<comment type="subunit">
    <text evidence="4 10">Homodimer.</text>
</comment>
<comment type="pathway">
    <text evidence="10">One-carbon metabolism; tetrahydrofolate interconversion.</text>
</comment>
<dbReference type="InterPro" id="IPR015424">
    <property type="entry name" value="PyrdxlP-dep_Trfase"/>
</dbReference>
<dbReference type="GO" id="GO:0004372">
    <property type="term" value="F:glycine hydroxymethyltransferase activity"/>
    <property type="evidence" value="ECO:0007669"/>
    <property type="project" value="UniProtKB-UniRule"/>
</dbReference>
<feature type="domain" description="Serine hydroxymethyltransferase-like" evidence="12">
    <location>
        <begin position="22"/>
        <end position="396"/>
    </location>
</feature>
<proteinExistence type="inferred from homology"/>
<evidence type="ECO:0000256" key="2">
    <source>
        <dbReference type="ARBA" id="ARBA00004496"/>
    </source>
</evidence>
<dbReference type="FunFam" id="3.40.640.10:FF:000001">
    <property type="entry name" value="Serine hydroxymethyltransferase"/>
    <property type="match status" value="1"/>
</dbReference>
<dbReference type="GO" id="GO:0030170">
    <property type="term" value="F:pyridoxal phosphate binding"/>
    <property type="evidence" value="ECO:0007669"/>
    <property type="project" value="UniProtKB-UniRule"/>
</dbReference>
<gene>
    <name evidence="10" type="primary">glyA</name>
    <name evidence="13" type="ORF">JF887_13345</name>
</gene>
<dbReference type="GO" id="GO:0019264">
    <property type="term" value="P:glycine biosynthetic process from serine"/>
    <property type="evidence" value="ECO:0007669"/>
    <property type="project" value="UniProtKB-UniRule"/>
</dbReference>
<keyword evidence="6 10" id="KW-0554">One-carbon metabolism</keyword>
<dbReference type="EC" id="2.1.2.1" evidence="10"/>
<comment type="similarity">
    <text evidence="3 10">Belongs to the SHMT family.</text>
</comment>
<evidence type="ECO:0000256" key="11">
    <source>
        <dbReference type="PIRSR" id="PIRSR000412-50"/>
    </source>
</evidence>
<evidence type="ECO:0000256" key="4">
    <source>
        <dbReference type="ARBA" id="ARBA00011738"/>
    </source>
</evidence>
<protein>
    <recommendedName>
        <fullName evidence="10">Serine hydroxymethyltransferase</fullName>
        <shortName evidence="10">SHMT</shortName>
        <shortName evidence="10">Serine methylase</shortName>
        <ecNumber evidence="10">2.1.2.1</ecNumber>
    </recommendedName>
</protein>
<evidence type="ECO:0000313" key="14">
    <source>
        <dbReference type="Proteomes" id="UP000614410"/>
    </source>
</evidence>
<accession>A0A934KNX1</accession>
<dbReference type="GO" id="GO:0005829">
    <property type="term" value="C:cytosol"/>
    <property type="evidence" value="ECO:0007669"/>
    <property type="project" value="TreeGrafter"/>
</dbReference>
<dbReference type="PANTHER" id="PTHR11680">
    <property type="entry name" value="SERINE HYDROXYMETHYLTRANSFERASE"/>
    <property type="match status" value="1"/>
</dbReference>
<evidence type="ECO:0000256" key="10">
    <source>
        <dbReference type="HAMAP-Rule" id="MF_00051"/>
    </source>
</evidence>
<comment type="catalytic activity">
    <reaction evidence="10">
        <text>(6R)-5,10-methylene-5,6,7,8-tetrahydrofolate + glycine + H2O = (6S)-5,6,7,8-tetrahydrofolate + L-serine</text>
        <dbReference type="Rhea" id="RHEA:15481"/>
        <dbReference type="ChEBI" id="CHEBI:15377"/>
        <dbReference type="ChEBI" id="CHEBI:15636"/>
        <dbReference type="ChEBI" id="CHEBI:33384"/>
        <dbReference type="ChEBI" id="CHEBI:57305"/>
        <dbReference type="ChEBI" id="CHEBI:57453"/>
        <dbReference type="EC" id="2.1.2.1"/>
    </reaction>
</comment>
<comment type="function">
    <text evidence="9">Catalyzes the reversible interconversion of serine and glycine with tetrahydrofolate (THF) serving as the one-carbon carrier. This reaction serves as the major source of one-carbon groups required for the biosynthesis of purines, thymidylate, methionine, and other important biomolecules. Also exhibits THF-independent aldolase activity toward beta-hydroxyamino acids, producing glycine and aldehydes, via a retro-aldol mechanism. Thus, is able to catalyze the cleavage of L-allo-threonine.</text>
</comment>
<keyword evidence="7 10" id="KW-0808">Transferase</keyword>
<dbReference type="InterPro" id="IPR049943">
    <property type="entry name" value="Ser_HO-MeTrfase-like"/>
</dbReference>
<sequence length="430" mass="46180">MAVQQQVTAGVHNGLTAKPALRAADPELAALMDDELTRQEETLELIPSENLASVAVLEALGSWLNNKYAEGVPGKRYYGGCQVVDEVENLARDRCRELFGADHANVQPHSGSQANMAAYASVLSPGDTVLGMALDQGGHLTHGSAVSFSGRLYNFQAYTVSDTTGRLDYDEVRARARQVSPKMIVAGYSSYPRLLDFAAFEDIAREVGALLLVDMAHFAGLVAGGAHPSPVPHADFVTFTTHKTMRGPWGGVIMCRAAHADAVDKSVCPGTQGGPQMHAIAAKAVMFKQCQGPEFRTYAHQVVSNAAALAWGLASRGIELTTGGTDNHLMVIDLRPFNLRGRAVQTAFDEVGITVNANAFPGHGGTPYNPNGIRLGSPSVTSRGMGEAEMDEIADLVSRMLRDFDDQTTRALVRQRSLALCRRFPLPYRS</sequence>
<evidence type="ECO:0000259" key="12">
    <source>
        <dbReference type="Pfam" id="PF00464"/>
    </source>
</evidence>
<feature type="site" description="Plays an important role in substrate specificity" evidence="10">
    <location>
        <position position="242"/>
    </location>
</feature>
<comment type="caution">
    <text evidence="13">The sequence shown here is derived from an EMBL/GenBank/DDBJ whole genome shotgun (WGS) entry which is preliminary data.</text>
</comment>
<reference evidence="13 14" key="1">
    <citation type="submission" date="2020-10" db="EMBL/GenBank/DDBJ databases">
        <title>Ca. Dormibacterota MAGs.</title>
        <authorList>
            <person name="Montgomery K."/>
        </authorList>
    </citation>
    <scope>NUCLEOTIDE SEQUENCE [LARGE SCALE GENOMIC DNA]</scope>
    <source>
        <strain evidence="13">Mitchell_Peninsula_5</strain>
    </source>
</reference>
<dbReference type="Gene3D" id="3.40.640.10">
    <property type="entry name" value="Type I PLP-dependent aspartate aminotransferase-like (Major domain)"/>
    <property type="match status" value="1"/>
</dbReference>
<dbReference type="InterPro" id="IPR039429">
    <property type="entry name" value="SHMT-like_dom"/>
</dbReference>
<keyword evidence="8 10" id="KW-0663">Pyridoxal phosphate</keyword>
<dbReference type="Proteomes" id="UP000614410">
    <property type="component" value="Unassembled WGS sequence"/>
</dbReference>
<dbReference type="EMBL" id="JAEKNN010000062">
    <property type="protein sequence ID" value="MBJ7610398.1"/>
    <property type="molecule type" value="Genomic_DNA"/>
</dbReference>
<evidence type="ECO:0000256" key="7">
    <source>
        <dbReference type="ARBA" id="ARBA00022679"/>
    </source>
</evidence>
<dbReference type="InterPro" id="IPR015421">
    <property type="entry name" value="PyrdxlP-dep_Trfase_major"/>
</dbReference>
<dbReference type="AlphaFoldDB" id="A0A934KNX1"/>
<feature type="binding site" evidence="10">
    <location>
        <begin position="138"/>
        <end position="140"/>
    </location>
    <ligand>
        <name>(6S)-5,6,7,8-tetrahydrofolate</name>
        <dbReference type="ChEBI" id="CHEBI:57453"/>
    </ligand>
</feature>
<evidence type="ECO:0000256" key="6">
    <source>
        <dbReference type="ARBA" id="ARBA00022563"/>
    </source>
</evidence>
<name>A0A934KNX1_9BACT</name>
<keyword evidence="5 10" id="KW-0963">Cytoplasm</keyword>
<dbReference type="SUPFAM" id="SSF53383">
    <property type="entry name" value="PLP-dependent transferases"/>
    <property type="match status" value="1"/>
</dbReference>
<feature type="modified residue" description="N6-(pyridoxal phosphate)lysine" evidence="10 11">
    <location>
        <position position="243"/>
    </location>
</feature>
<dbReference type="NCBIfam" id="NF000586">
    <property type="entry name" value="PRK00011.1"/>
    <property type="match status" value="1"/>
</dbReference>
<dbReference type="PIRSF" id="PIRSF000412">
    <property type="entry name" value="SHMT"/>
    <property type="match status" value="1"/>
</dbReference>